<gene>
    <name evidence="2" type="ORF">BN946_scf184857.g42</name>
</gene>
<keyword evidence="3" id="KW-1185">Reference proteome</keyword>
<dbReference type="Proteomes" id="UP000029665">
    <property type="component" value="Unassembled WGS sequence"/>
</dbReference>
<dbReference type="HOGENOM" id="CLU_021164_3_1_1"/>
<evidence type="ECO:0000313" key="2">
    <source>
        <dbReference type="EMBL" id="CDO77435.1"/>
    </source>
</evidence>
<reference evidence="2" key="1">
    <citation type="submission" date="2014-01" db="EMBL/GenBank/DDBJ databases">
        <title>The genome of the white-rot fungus Pycnoporus cinnabarinus: a basidiomycete model with a versatile arsenal for lignocellulosic biomass breakdown.</title>
        <authorList>
            <person name="Levasseur A."/>
            <person name="Lomascolo A."/>
            <person name="Ruiz-Duenas F.J."/>
            <person name="Uzan E."/>
            <person name="Piumi F."/>
            <person name="Kues U."/>
            <person name="Ram A.F.J."/>
            <person name="Murat C."/>
            <person name="Haon M."/>
            <person name="Benoit I."/>
            <person name="Arfi Y."/>
            <person name="Chevret D."/>
            <person name="Drula E."/>
            <person name="Kwon M.J."/>
            <person name="Gouret P."/>
            <person name="Lesage-Meessen L."/>
            <person name="Lombard V."/>
            <person name="Mariette J."/>
            <person name="Noirot C."/>
            <person name="Park J."/>
            <person name="Patyshakuliyeva A."/>
            <person name="Wieneger R.A.B."/>
            <person name="Wosten H.A.B."/>
            <person name="Martin F."/>
            <person name="Coutinho P.M."/>
            <person name="de Vries R."/>
            <person name="Martinez A.T."/>
            <person name="Klopp C."/>
            <person name="Pontarotti P."/>
            <person name="Henrissat B."/>
            <person name="Record E."/>
        </authorList>
    </citation>
    <scope>NUCLEOTIDE SEQUENCE [LARGE SCALE GENOMIC DNA]</scope>
    <source>
        <strain evidence="2">BRFM137</strain>
    </source>
</reference>
<dbReference type="InterPro" id="IPR032675">
    <property type="entry name" value="LRR_dom_sf"/>
</dbReference>
<evidence type="ECO:0008006" key="4">
    <source>
        <dbReference type="Google" id="ProtNLM"/>
    </source>
</evidence>
<dbReference type="Gene3D" id="3.80.10.10">
    <property type="entry name" value="Ribonuclease Inhibitor"/>
    <property type="match status" value="1"/>
</dbReference>
<protein>
    <recommendedName>
        <fullName evidence="4">F-box domain-containing protein</fullName>
    </recommendedName>
</protein>
<sequence length="561" mass="62343">MCHAALTCYDVLYAIFEHFDTLEETWYDYDWATQESHAWHIRQASVEGRRTLALCARVCRAFFNPAVALLWRNVDDLSRVFDLLRSAPLSSTKPAIGSVDLDEQEVDLSCLSHVMSAHNPLQLVRLRCLHPQAVRALQYTRRVRGIHGSRKPSRSRDDSCRPPSWESVRLLFPQLRYLRWTPGASGVEDLAQLVPPSLHSLHIVVPKTSQRGKSLTSLSLSEVLTKAPLLRYLRVSASDGVEGPWVDSFPHLAALETLDVLEFPFRDVSRSPSLIPLSALRHLRHLKFCLPESMSAVGLDAFPSLQTLTLDATCTSILTTTAFLSTITSPQLKAFTLLNCQCVSTSTNAELHELAAVLRARFSASLRQLDLSMRGASHPLVSDTQPLLEIMAPILGMHALTSVRILVSSEVSALTASKDDLRKAAEAWRKATRLHLCYRGPVPALRDLAQVKRRCPRLTDLVVPGIDASASESESEPESEPGPREDLPAHGLQFLTLHDDGCDSDIPDASRLARCLDALFPHVEWRCPSGGANAAWRETVEELVQLRIARLQRGRSAFLSF</sequence>
<dbReference type="EMBL" id="CCBP010000453">
    <property type="protein sequence ID" value="CDO77435.1"/>
    <property type="molecule type" value="Genomic_DNA"/>
</dbReference>
<dbReference type="STRING" id="5643.A0A060SSU0"/>
<dbReference type="OMA" id="NCECATT"/>
<accession>A0A060SSU0</accession>
<feature type="region of interest" description="Disordered" evidence="1">
    <location>
        <begin position="466"/>
        <end position="488"/>
    </location>
</feature>
<evidence type="ECO:0000256" key="1">
    <source>
        <dbReference type="SAM" id="MobiDB-lite"/>
    </source>
</evidence>
<name>A0A060SSU0_PYCCI</name>
<dbReference type="SUPFAM" id="SSF52047">
    <property type="entry name" value="RNI-like"/>
    <property type="match status" value="1"/>
</dbReference>
<dbReference type="AlphaFoldDB" id="A0A060SSU0"/>
<proteinExistence type="predicted"/>
<evidence type="ECO:0000313" key="3">
    <source>
        <dbReference type="Proteomes" id="UP000029665"/>
    </source>
</evidence>
<comment type="caution">
    <text evidence="2">The sequence shown here is derived from an EMBL/GenBank/DDBJ whole genome shotgun (WGS) entry which is preliminary data.</text>
</comment>
<dbReference type="OrthoDB" id="3543113at2759"/>
<organism evidence="2 3">
    <name type="scientific">Pycnoporus cinnabarinus</name>
    <name type="common">Cinnabar-red polypore</name>
    <name type="synonym">Trametes cinnabarina</name>
    <dbReference type="NCBI Taxonomy" id="5643"/>
    <lineage>
        <taxon>Eukaryota</taxon>
        <taxon>Fungi</taxon>
        <taxon>Dikarya</taxon>
        <taxon>Basidiomycota</taxon>
        <taxon>Agaricomycotina</taxon>
        <taxon>Agaricomycetes</taxon>
        <taxon>Polyporales</taxon>
        <taxon>Polyporaceae</taxon>
        <taxon>Trametes</taxon>
    </lineage>
</organism>